<dbReference type="SUPFAM" id="SSF46548">
    <property type="entry name" value="alpha-helical ferredoxin"/>
    <property type="match status" value="1"/>
</dbReference>
<dbReference type="Gene3D" id="3.30.70.3270">
    <property type="match status" value="1"/>
</dbReference>
<evidence type="ECO:0000256" key="8">
    <source>
        <dbReference type="ARBA" id="ARBA00023014"/>
    </source>
</evidence>
<evidence type="ECO:0000313" key="13">
    <source>
        <dbReference type="EMBL" id="SVD83152.1"/>
    </source>
</evidence>
<evidence type="ECO:0000256" key="10">
    <source>
        <dbReference type="ARBA" id="ARBA00023075"/>
    </source>
</evidence>
<protein>
    <recommendedName>
        <fullName evidence="12">4Fe-4S ferredoxin-type domain-containing protein</fullName>
    </recommendedName>
</protein>
<dbReference type="PANTHER" id="PTHR10849">
    <property type="entry name" value="NADH DEHYDROGENASE UBIQUINONE IRON-SULFUR PROTEIN 8, MITOCHONDRIAL"/>
    <property type="match status" value="1"/>
</dbReference>
<keyword evidence="10" id="KW-0830">Ubiquinone</keyword>
<evidence type="ECO:0000256" key="11">
    <source>
        <dbReference type="ARBA" id="ARBA00023136"/>
    </source>
</evidence>
<evidence type="ECO:0000256" key="4">
    <source>
        <dbReference type="ARBA" id="ARBA00022723"/>
    </source>
</evidence>
<keyword evidence="9" id="KW-0520">NAD</keyword>
<evidence type="ECO:0000256" key="2">
    <source>
        <dbReference type="ARBA" id="ARBA00022485"/>
    </source>
</evidence>
<dbReference type="PROSITE" id="PS00198">
    <property type="entry name" value="4FE4S_FER_1"/>
    <property type="match status" value="2"/>
</dbReference>
<organism evidence="13">
    <name type="scientific">marine metagenome</name>
    <dbReference type="NCBI Taxonomy" id="408172"/>
    <lineage>
        <taxon>unclassified sequences</taxon>
        <taxon>metagenomes</taxon>
        <taxon>ecological metagenomes</taxon>
    </lineage>
</organism>
<keyword evidence="6" id="KW-1278">Translocase</keyword>
<sequence>MLRQTLVGAWSLLVGMKVTFAHVFRGPVTSQYPRERIKMSKAYRNVIVLIEIEGIGSHDCIDCNACVRVCPSDCIVIEGERPEGMRKKRATLFEVDFALCSECGLCLDVCPTDTLGYSREYDQAGYGRNDFLYDLLEP</sequence>
<evidence type="ECO:0000259" key="12">
    <source>
        <dbReference type="PROSITE" id="PS51379"/>
    </source>
</evidence>
<name>A0A382YIN6_9ZZZZ</name>
<dbReference type="EMBL" id="UINC01176153">
    <property type="protein sequence ID" value="SVD83152.1"/>
    <property type="molecule type" value="Genomic_DNA"/>
</dbReference>
<evidence type="ECO:0000256" key="1">
    <source>
        <dbReference type="ARBA" id="ARBA00022475"/>
    </source>
</evidence>
<accession>A0A382YIN6</accession>
<evidence type="ECO:0000256" key="9">
    <source>
        <dbReference type="ARBA" id="ARBA00023027"/>
    </source>
</evidence>
<keyword evidence="7" id="KW-0408">Iron</keyword>
<dbReference type="GO" id="GO:0051539">
    <property type="term" value="F:4 iron, 4 sulfur cluster binding"/>
    <property type="evidence" value="ECO:0007669"/>
    <property type="project" value="UniProtKB-KW"/>
</dbReference>
<keyword evidence="5" id="KW-0677">Repeat</keyword>
<reference evidence="13" key="1">
    <citation type="submission" date="2018-05" db="EMBL/GenBank/DDBJ databases">
        <authorList>
            <person name="Lanie J.A."/>
            <person name="Ng W.-L."/>
            <person name="Kazmierczak K.M."/>
            <person name="Andrzejewski T.M."/>
            <person name="Davidsen T.M."/>
            <person name="Wayne K.J."/>
            <person name="Tettelin H."/>
            <person name="Glass J.I."/>
            <person name="Rusch D."/>
            <person name="Podicherti R."/>
            <person name="Tsui H.-C.T."/>
            <person name="Winkler M.E."/>
        </authorList>
    </citation>
    <scope>NUCLEOTIDE SEQUENCE</scope>
</reference>
<dbReference type="PANTHER" id="PTHR10849:SF24">
    <property type="entry name" value="NADH-QUINONE OXIDOREDUCTASE SUBUNIT I 2"/>
    <property type="match status" value="1"/>
</dbReference>
<dbReference type="GO" id="GO:0016651">
    <property type="term" value="F:oxidoreductase activity, acting on NAD(P)H"/>
    <property type="evidence" value="ECO:0007669"/>
    <property type="project" value="InterPro"/>
</dbReference>
<keyword evidence="2" id="KW-0004">4Fe-4S</keyword>
<dbReference type="GO" id="GO:0048038">
    <property type="term" value="F:quinone binding"/>
    <property type="evidence" value="ECO:0007669"/>
    <property type="project" value="UniProtKB-KW"/>
</dbReference>
<feature type="domain" description="4Fe-4S ferredoxin-type" evidence="12">
    <location>
        <begin position="50"/>
        <end position="80"/>
    </location>
</feature>
<proteinExistence type="predicted"/>
<evidence type="ECO:0000256" key="5">
    <source>
        <dbReference type="ARBA" id="ARBA00022737"/>
    </source>
</evidence>
<evidence type="ECO:0000256" key="6">
    <source>
        <dbReference type="ARBA" id="ARBA00022967"/>
    </source>
</evidence>
<dbReference type="GO" id="GO:0016020">
    <property type="term" value="C:membrane"/>
    <property type="evidence" value="ECO:0007669"/>
    <property type="project" value="InterPro"/>
</dbReference>
<evidence type="ECO:0000256" key="3">
    <source>
        <dbReference type="ARBA" id="ARBA00022719"/>
    </source>
</evidence>
<dbReference type="GO" id="GO:0046872">
    <property type="term" value="F:metal ion binding"/>
    <property type="evidence" value="ECO:0007669"/>
    <property type="project" value="UniProtKB-KW"/>
</dbReference>
<dbReference type="InterPro" id="IPR017900">
    <property type="entry name" value="4Fe4S_Fe_S_CS"/>
</dbReference>
<gene>
    <name evidence="13" type="ORF">METZ01_LOCUS436006</name>
</gene>
<dbReference type="InterPro" id="IPR017896">
    <property type="entry name" value="4Fe4S_Fe-S-bd"/>
</dbReference>
<keyword evidence="3" id="KW-0874">Quinone</keyword>
<feature type="domain" description="4Fe-4S ferredoxin-type" evidence="12">
    <location>
        <begin position="91"/>
        <end position="120"/>
    </location>
</feature>
<keyword evidence="4" id="KW-0479">Metal-binding</keyword>
<dbReference type="PROSITE" id="PS51379">
    <property type="entry name" value="4FE4S_FER_2"/>
    <property type="match status" value="2"/>
</dbReference>
<dbReference type="Pfam" id="PF12838">
    <property type="entry name" value="Fer4_7"/>
    <property type="match status" value="1"/>
</dbReference>
<keyword evidence="1" id="KW-1003">Cell membrane</keyword>
<keyword evidence="8" id="KW-0411">Iron-sulfur</keyword>
<feature type="non-terminal residue" evidence="13">
    <location>
        <position position="138"/>
    </location>
</feature>
<keyword evidence="11" id="KW-0472">Membrane</keyword>
<evidence type="ECO:0000256" key="7">
    <source>
        <dbReference type="ARBA" id="ARBA00023004"/>
    </source>
</evidence>
<dbReference type="AlphaFoldDB" id="A0A382YIN6"/>
<dbReference type="InterPro" id="IPR010226">
    <property type="entry name" value="NADH_quinone_OxRdtase_chainI"/>
</dbReference>